<organism evidence="2 3">
    <name type="scientific">Muricomes intestini</name>
    <dbReference type="NCBI Taxonomy" id="1796634"/>
    <lineage>
        <taxon>Bacteria</taxon>
        <taxon>Bacillati</taxon>
        <taxon>Bacillota</taxon>
        <taxon>Clostridia</taxon>
        <taxon>Lachnospirales</taxon>
        <taxon>Lachnospiraceae</taxon>
        <taxon>Muricomes</taxon>
    </lineage>
</organism>
<dbReference type="GO" id="GO:0008233">
    <property type="term" value="F:peptidase activity"/>
    <property type="evidence" value="ECO:0007669"/>
    <property type="project" value="UniProtKB-KW"/>
</dbReference>
<proteinExistence type="predicted"/>
<evidence type="ECO:0000259" key="1">
    <source>
        <dbReference type="Pfam" id="PF14343"/>
    </source>
</evidence>
<dbReference type="Pfam" id="PF14343">
    <property type="entry name" value="PrcB_C"/>
    <property type="match status" value="1"/>
</dbReference>
<protein>
    <submittedName>
        <fullName evidence="2">Protease stability complex PrcB-like protein</fullName>
    </submittedName>
</protein>
<keyword evidence="2" id="KW-0378">Hydrolase</keyword>
<dbReference type="EMBL" id="SLZZ01000002">
    <property type="protein sequence ID" value="TCS82329.1"/>
    <property type="molecule type" value="Genomic_DNA"/>
</dbReference>
<dbReference type="PROSITE" id="PS51257">
    <property type="entry name" value="PROKAR_LIPOPROTEIN"/>
    <property type="match status" value="1"/>
</dbReference>
<keyword evidence="2" id="KW-0645">Protease</keyword>
<comment type="caution">
    <text evidence="2">The sequence shown here is derived from an EMBL/GenBank/DDBJ whole genome shotgun (WGS) entry which is preliminary data.</text>
</comment>
<accession>A0A4R3KH26</accession>
<dbReference type="OrthoDB" id="422698at2"/>
<dbReference type="Proteomes" id="UP000295726">
    <property type="component" value="Unassembled WGS sequence"/>
</dbReference>
<dbReference type="GO" id="GO:0006508">
    <property type="term" value="P:proteolysis"/>
    <property type="evidence" value="ECO:0007669"/>
    <property type="project" value="UniProtKB-KW"/>
</dbReference>
<feature type="domain" description="PrcB C-terminal" evidence="1">
    <location>
        <begin position="69"/>
        <end position="126"/>
    </location>
</feature>
<dbReference type="InterPro" id="IPR025748">
    <property type="entry name" value="PrcB_C_dom"/>
</dbReference>
<dbReference type="RefSeq" id="WP_132378567.1">
    <property type="nucleotide sequence ID" value="NZ_DAIPCY010000042.1"/>
</dbReference>
<evidence type="ECO:0000313" key="3">
    <source>
        <dbReference type="Proteomes" id="UP000295726"/>
    </source>
</evidence>
<gene>
    <name evidence="2" type="ORF">EDD59_102198</name>
</gene>
<name>A0A4R3KH26_9FIRM</name>
<sequence length="135" mass="15602">MKRKILYLAGFLLVLMLTGCISRPQKTEKLHDLEFTVMDKERVPNELKSTILENRELPFKLTYADQGYLYIAEGYGPQPKSGYSVEVTGLYETENAVYIHTNLLGPEKGEKTKDVTTYPYVVVRLEYIEKRVVFD</sequence>
<dbReference type="AlphaFoldDB" id="A0A4R3KH26"/>
<keyword evidence="3" id="KW-1185">Reference proteome</keyword>
<reference evidence="2 3" key="1">
    <citation type="submission" date="2019-03" db="EMBL/GenBank/DDBJ databases">
        <title>Genomic Encyclopedia of Type Strains, Phase IV (KMG-IV): sequencing the most valuable type-strain genomes for metagenomic binning, comparative biology and taxonomic classification.</title>
        <authorList>
            <person name="Goeker M."/>
        </authorList>
    </citation>
    <scope>NUCLEOTIDE SEQUENCE [LARGE SCALE GENOMIC DNA]</scope>
    <source>
        <strain evidence="2 3">DSM 29489</strain>
    </source>
</reference>
<evidence type="ECO:0000313" key="2">
    <source>
        <dbReference type="EMBL" id="TCS82329.1"/>
    </source>
</evidence>